<evidence type="ECO:0000256" key="1">
    <source>
        <dbReference type="SAM" id="Phobius"/>
    </source>
</evidence>
<keyword evidence="1" id="KW-0472">Membrane</keyword>
<feature type="transmembrane region" description="Helical" evidence="1">
    <location>
        <begin position="44"/>
        <end position="65"/>
    </location>
</feature>
<protein>
    <submittedName>
        <fullName evidence="2">Uncharacterized protein</fullName>
    </submittedName>
</protein>
<gene>
    <name evidence="2" type="ORF">C8D98_2600</name>
</gene>
<feature type="transmembrane region" description="Helical" evidence="1">
    <location>
        <begin position="20"/>
        <end position="37"/>
    </location>
</feature>
<organism evidence="2 3">
    <name type="scientific">Seleniivibrio woodruffii</name>
    <dbReference type="NCBI Taxonomy" id="1078050"/>
    <lineage>
        <taxon>Bacteria</taxon>
        <taxon>Pseudomonadati</taxon>
        <taxon>Deferribacterota</taxon>
        <taxon>Deferribacteres</taxon>
        <taxon>Deferribacterales</taxon>
        <taxon>Geovibrionaceae</taxon>
        <taxon>Seleniivibrio</taxon>
    </lineage>
</organism>
<name>A0A4R1K2W9_9BACT</name>
<dbReference type="AlphaFoldDB" id="A0A4R1K2W9"/>
<evidence type="ECO:0000313" key="3">
    <source>
        <dbReference type="Proteomes" id="UP000294614"/>
    </source>
</evidence>
<evidence type="ECO:0000313" key="2">
    <source>
        <dbReference type="EMBL" id="TCK58398.1"/>
    </source>
</evidence>
<keyword evidence="1" id="KW-1133">Transmembrane helix</keyword>
<keyword evidence="1" id="KW-0812">Transmembrane</keyword>
<dbReference type="Proteomes" id="UP000294614">
    <property type="component" value="Unassembled WGS sequence"/>
</dbReference>
<proteinExistence type="predicted"/>
<dbReference type="EMBL" id="SMGG01000007">
    <property type="protein sequence ID" value="TCK58398.1"/>
    <property type="molecule type" value="Genomic_DNA"/>
</dbReference>
<comment type="caution">
    <text evidence="2">The sequence shown here is derived from an EMBL/GenBank/DDBJ whole genome shotgun (WGS) entry which is preliminary data.</text>
</comment>
<reference evidence="2 3" key="1">
    <citation type="submission" date="2019-03" db="EMBL/GenBank/DDBJ databases">
        <title>Genomic Encyclopedia of Type Strains, Phase IV (KMG-IV): sequencing the most valuable type-strain genomes for metagenomic binning, comparative biology and taxonomic classification.</title>
        <authorList>
            <person name="Goeker M."/>
        </authorList>
    </citation>
    <scope>NUCLEOTIDE SEQUENCE [LARGE SCALE GENOMIC DNA]</scope>
    <source>
        <strain evidence="2 3">DSM 24984</strain>
    </source>
</reference>
<sequence>MIELYQKITYFILSMFSGRLAEAISITLLVSAGWISIKRKSFRFATILIFLSALISFGSTLFAFFRGQ</sequence>
<accession>A0A4R1K2W9</accession>
<keyword evidence="3" id="KW-1185">Reference proteome</keyword>